<feature type="transmembrane region" description="Helical" evidence="8">
    <location>
        <begin position="305"/>
        <end position="334"/>
    </location>
</feature>
<gene>
    <name evidence="9" type="ORF">GGQ66_002639</name>
</gene>
<feature type="transmembrane region" description="Helical" evidence="8">
    <location>
        <begin position="175"/>
        <end position="199"/>
    </location>
</feature>
<feature type="transmembrane region" description="Helical" evidence="8">
    <location>
        <begin position="272"/>
        <end position="293"/>
    </location>
</feature>
<keyword evidence="4 8" id="KW-0812">Transmembrane</keyword>
<evidence type="ECO:0000313" key="10">
    <source>
        <dbReference type="Proteomes" id="UP000584824"/>
    </source>
</evidence>
<evidence type="ECO:0000256" key="4">
    <source>
        <dbReference type="ARBA" id="ARBA00022692"/>
    </source>
</evidence>
<feature type="transmembrane region" description="Helical" evidence="8">
    <location>
        <begin position="354"/>
        <end position="381"/>
    </location>
</feature>
<keyword evidence="2" id="KW-1003">Cell membrane</keyword>
<comment type="caution">
    <text evidence="9">The sequence shown here is derived from an EMBL/GenBank/DDBJ whole genome shotgun (WGS) entry which is preliminary data.</text>
</comment>
<feature type="transmembrane region" description="Helical" evidence="8">
    <location>
        <begin position="12"/>
        <end position="33"/>
    </location>
</feature>
<dbReference type="AlphaFoldDB" id="A0A7W6K2M4"/>
<dbReference type="RefSeq" id="WP_183793160.1">
    <property type="nucleotide sequence ID" value="NZ_JACIDU010000010.1"/>
</dbReference>
<accession>A0A7W6K2M4</accession>
<dbReference type="GO" id="GO:0005886">
    <property type="term" value="C:plasma membrane"/>
    <property type="evidence" value="ECO:0007669"/>
    <property type="project" value="UniProtKB-SubCell"/>
</dbReference>
<feature type="transmembrane region" description="Helical" evidence="8">
    <location>
        <begin position="206"/>
        <end position="227"/>
    </location>
</feature>
<dbReference type="GO" id="GO:0016758">
    <property type="term" value="F:hexosyltransferase activity"/>
    <property type="evidence" value="ECO:0007669"/>
    <property type="project" value="InterPro"/>
</dbReference>
<evidence type="ECO:0000256" key="5">
    <source>
        <dbReference type="ARBA" id="ARBA00022989"/>
    </source>
</evidence>
<evidence type="ECO:0000256" key="8">
    <source>
        <dbReference type="SAM" id="Phobius"/>
    </source>
</evidence>
<evidence type="ECO:0000256" key="1">
    <source>
        <dbReference type="ARBA" id="ARBA00004651"/>
    </source>
</evidence>
<keyword evidence="3" id="KW-0808">Transferase</keyword>
<evidence type="ECO:0000256" key="6">
    <source>
        <dbReference type="ARBA" id="ARBA00023136"/>
    </source>
</evidence>
<evidence type="ECO:0000313" key="9">
    <source>
        <dbReference type="EMBL" id="MBB4104066.1"/>
    </source>
</evidence>
<protein>
    <recommendedName>
        <fullName evidence="11">DUF2029 domain-containing protein</fullName>
    </recommendedName>
</protein>
<dbReference type="Proteomes" id="UP000584824">
    <property type="component" value="Unassembled WGS sequence"/>
</dbReference>
<comment type="similarity">
    <text evidence="7">Belongs to the glycosyltransferase 87 family.</text>
</comment>
<name>A0A7W6K2M4_9HYPH</name>
<sequence>MGAERQDIRLAIIVTVFVYGWGLFYFATLWTLAPDGLSATTGSTPYWDFSNLWSAGRLILDGHVDWLFEPDHYRAWLRLTFSEALPNQEWSYPPNLFFLAVPLGALPIMPAYLLWTFGTILCLHFAIRPLALPLLAHWLAITGPAVWMNAAFGQNGALTAALLLGGLLNLERRPILAGVLIGFMAIKPHLALLVPFCVLASRNWKAFLSAALTVVGLNLATGLVFGFDVWRNFFGVTAPLMSAILEAPFPQSYHGNAATAFIMGRWLGFDLAGAYALQAAFALAAIIVCVVMWRPASTMPVAKRAVLTAVLAIVSTPYGYSYDMVPLGVAVAWLAVHDKGMNRLGLVPIWIAPLFIHALIIKGGVAIGVLFPATLAIWALWREWSGKMTAPRSEP</sequence>
<reference evidence="9 10" key="1">
    <citation type="submission" date="2020-08" db="EMBL/GenBank/DDBJ databases">
        <title>Genomic Encyclopedia of Type Strains, Phase IV (KMG-IV): sequencing the most valuable type-strain genomes for metagenomic binning, comparative biology and taxonomic classification.</title>
        <authorList>
            <person name="Goeker M."/>
        </authorList>
    </citation>
    <scope>NUCLEOTIDE SEQUENCE [LARGE SCALE GENOMIC DNA]</scope>
    <source>
        <strain evidence="9 10">DSM 26385</strain>
    </source>
</reference>
<organism evidence="9 10">
    <name type="scientific">Allorhizobium borbori</name>
    <dbReference type="NCBI Taxonomy" id="485907"/>
    <lineage>
        <taxon>Bacteria</taxon>
        <taxon>Pseudomonadati</taxon>
        <taxon>Pseudomonadota</taxon>
        <taxon>Alphaproteobacteria</taxon>
        <taxon>Hyphomicrobiales</taxon>
        <taxon>Rhizobiaceae</taxon>
        <taxon>Rhizobium/Agrobacterium group</taxon>
        <taxon>Allorhizobium</taxon>
    </lineage>
</organism>
<keyword evidence="5 8" id="KW-1133">Transmembrane helix</keyword>
<comment type="subcellular location">
    <subcellularLocation>
        <location evidence="1">Cell membrane</location>
        <topology evidence="1">Multi-pass membrane protein</topology>
    </subcellularLocation>
</comment>
<feature type="transmembrane region" description="Helical" evidence="8">
    <location>
        <begin position="135"/>
        <end position="155"/>
    </location>
</feature>
<proteinExistence type="inferred from homology"/>
<evidence type="ECO:0000256" key="2">
    <source>
        <dbReference type="ARBA" id="ARBA00022475"/>
    </source>
</evidence>
<keyword evidence="10" id="KW-1185">Reference proteome</keyword>
<evidence type="ECO:0008006" key="11">
    <source>
        <dbReference type="Google" id="ProtNLM"/>
    </source>
</evidence>
<dbReference type="EMBL" id="JACIDU010000010">
    <property type="protein sequence ID" value="MBB4104066.1"/>
    <property type="molecule type" value="Genomic_DNA"/>
</dbReference>
<evidence type="ECO:0000256" key="7">
    <source>
        <dbReference type="ARBA" id="ARBA00024033"/>
    </source>
</evidence>
<dbReference type="Pfam" id="PF09594">
    <property type="entry name" value="GT87"/>
    <property type="match status" value="1"/>
</dbReference>
<feature type="transmembrane region" description="Helical" evidence="8">
    <location>
        <begin position="96"/>
        <end position="123"/>
    </location>
</feature>
<keyword evidence="6 8" id="KW-0472">Membrane</keyword>
<dbReference type="InterPro" id="IPR018584">
    <property type="entry name" value="GT87"/>
</dbReference>
<evidence type="ECO:0000256" key="3">
    <source>
        <dbReference type="ARBA" id="ARBA00022679"/>
    </source>
</evidence>